<sequence>MAEGNFGIICDEGCDLPAAFLERAGVVCASLGEKNPGPTRADGHAGASGTADGSAVTVADMAPVLEACYRALAARGVTEVVSVHSAGCFSPAVEAARQAAAACADELRVEVVDSGSGSAATGMLLDRASFYRSRGADLDAATTALSELASHVRLLVVPATSAPLVRRRARRAHAGLLSRATASLRVRISGERGLYLVTRGEVTQLARSTDLAELTGRLAHAMSAVAANEGPLTYVVVETGDSRSLRALEKPLDTNEFDARRLGTVRAGVSVGEAVGAGAVAVALVPTIAYDRLPGDEGTAEDLVDVLAAAEAGVPEDATA</sequence>
<dbReference type="SUPFAM" id="SSF82549">
    <property type="entry name" value="DAK1/DegV-like"/>
    <property type="match status" value="1"/>
</dbReference>
<evidence type="ECO:0000313" key="2">
    <source>
        <dbReference type="EMBL" id="MBM6774478.1"/>
    </source>
</evidence>
<protein>
    <submittedName>
        <fullName evidence="2">DegV family protein</fullName>
    </submittedName>
</protein>
<dbReference type="InterPro" id="IPR003797">
    <property type="entry name" value="DegV"/>
</dbReference>
<evidence type="ECO:0000313" key="3">
    <source>
        <dbReference type="Proteomes" id="UP000712527"/>
    </source>
</evidence>
<dbReference type="Gene3D" id="3.40.50.10170">
    <property type="match status" value="1"/>
</dbReference>
<evidence type="ECO:0000256" key="1">
    <source>
        <dbReference type="ARBA" id="ARBA00023121"/>
    </source>
</evidence>
<accession>A0ABS2F0W5</accession>
<dbReference type="PROSITE" id="PS51482">
    <property type="entry name" value="DEGV"/>
    <property type="match status" value="1"/>
</dbReference>
<keyword evidence="1" id="KW-0446">Lipid-binding</keyword>
<dbReference type="Proteomes" id="UP000712527">
    <property type="component" value="Unassembled WGS sequence"/>
</dbReference>
<keyword evidence="3" id="KW-1185">Reference proteome</keyword>
<dbReference type="InterPro" id="IPR050270">
    <property type="entry name" value="DegV_domain_contain"/>
</dbReference>
<dbReference type="Pfam" id="PF02645">
    <property type="entry name" value="DegV"/>
    <property type="match status" value="1"/>
</dbReference>
<reference evidence="2 3" key="1">
    <citation type="journal article" date="2021" name="Sci. Rep.">
        <title>The distribution of antibiotic resistance genes in chicken gut microbiota commensals.</title>
        <authorList>
            <person name="Juricova H."/>
            <person name="Matiasovicova J."/>
            <person name="Kubasova T."/>
            <person name="Cejkova D."/>
            <person name="Rychlik I."/>
        </authorList>
    </citation>
    <scope>NUCLEOTIDE SEQUENCE [LARGE SCALE GENOMIC DNA]</scope>
    <source>
        <strain evidence="2 3">An794</strain>
    </source>
</reference>
<name>A0ABS2F0W5_9ACTN</name>
<organism evidence="2 3">
    <name type="scientific">Olsenella profusa</name>
    <dbReference type="NCBI Taxonomy" id="138595"/>
    <lineage>
        <taxon>Bacteria</taxon>
        <taxon>Bacillati</taxon>
        <taxon>Actinomycetota</taxon>
        <taxon>Coriobacteriia</taxon>
        <taxon>Coriobacteriales</taxon>
        <taxon>Atopobiaceae</taxon>
        <taxon>Olsenella</taxon>
    </lineage>
</organism>
<gene>
    <name evidence="2" type="ORF">H9X80_02815</name>
</gene>
<dbReference type="PANTHER" id="PTHR33434:SF2">
    <property type="entry name" value="FATTY ACID-BINDING PROTEIN TM_1468"/>
    <property type="match status" value="1"/>
</dbReference>
<comment type="caution">
    <text evidence="2">The sequence shown here is derived from an EMBL/GenBank/DDBJ whole genome shotgun (WGS) entry which is preliminary data.</text>
</comment>
<proteinExistence type="predicted"/>
<dbReference type="RefSeq" id="WP_204792828.1">
    <property type="nucleotide sequence ID" value="NZ_JACSNQ010000003.1"/>
</dbReference>
<dbReference type="PANTHER" id="PTHR33434">
    <property type="entry name" value="DEGV DOMAIN-CONTAINING PROTEIN DR_1986-RELATED"/>
    <property type="match status" value="1"/>
</dbReference>
<dbReference type="EMBL" id="JACSNQ010000003">
    <property type="protein sequence ID" value="MBM6774478.1"/>
    <property type="molecule type" value="Genomic_DNA"/>
</dbReference>